<dbReference type="InterPro" id="IPR004843">
    <property type="entry name" value="Calcineurin-like_PHP"/>
</dbReference>
<keyword evidence="3" id="KW-0436">Ligase</keyword>
<evidence type="ECO:0000259" key="1">
    <source>
        <dbReference type="Pfam" id="PF00149"/>
    </source>
</evidence>
<dbReference type="InterPro" id="IPR050341">
    <property type="entry name" value="PP1_catalytic_subunit"/>
</dbReference>
<dbReference type="Proteomes" id="UP000229296">
    <property type="component" value="Segment"/>
</dbReference>
<name>A0A291I9L8_9CAUD</name>
<reference evidence="3 4" key="1">
    <citation type="submission" date="2017-08" db="EMBL/GenBank/DDBJ databases">
        <title>Isolation and Characterization of phages of Lactobacillus pentosus and plantarum.</title>
        <authorList>
            <person name="Qi R."/>
            <person name="Yu M."/>
            <person name="Qiao X."/>
            <person name="Li Y."/>
        </authorList>
    </citation>
    <scope>NUCLEOTIDE SEQUENCE [LARGE SCALE GENOMIC DNA]</scope>
</reference>
<dbReference type="InterPro" id="IPR027417">
    <property type="entry name" value="P-loop_NTPase"/>
</dbReference>
<dbReference type="EMBL" id="MF787246">
    <property type="protein sequence ID" value="ATG86369.1"/>
    <property type="molecule type" value="Genomic_DNA"/>
</dbReference>
<dbReference type="Gene3D" id="3.40.50.300">
    <property type="entry name" value="P-loop containing nucleotide triphosphate hydrolases"/>
    <property type="match status" value="1"/>
</dbReference>
<proteinExistence type="predicted"/>
<dbReference type="GO" id="GO:0016787">
    <property type="term" value="F:hydrolase activity"/>
    <property type="evidence" value="ECO:0007669"/>
    <property type="project" value="InterPro"/>
</dbReference>
<evidence type="ECO:0000259" key="2">
    <source>
        <dbReference type="Pfam" id="PF09511"/>
    </source>
</evidence>
<dbReference type="InterPro" id="IPR019039">
    <property type="entry name" value="T4-Rnl1-like_N"/>
</dbReference>
<feature type="domain" description="Calcineurin-like phosphoesterase" evidence="1">
    <location>
        <begin position="175"/>
        <end position="326"/>
    </location>
</feature>
<dbReference type="Pfam" id="PF00149">
    <property type="entry name" value="Metallophos"/>
    <property type="match status" value="1"/>
</dbReference>
<dbReference type="GO" id="GO:0016874">
    <property type="term" value="F:ligase activity"/>
    <property type="evidence" value="ECO:0007669"/>
    <property type="project" value="UniProtKB-KW"/>
</dbReference>
<dbReference type="PANTHER" id="PTHR11668">
    <property type="entry name" value="SERINE/THREONINE PROTEIN PHOSPHATASE"/>
    <property type="match status" value="1"/>
</dbReference>
<dbReference type="SUPFAM" id="SSF52540">
    <property type="entry name" value="P-loop containing nucleoside triphosphate hydrolases"/>
    <property type="match status" value="1"/>
</dbReference>
<protein>
    <submittedName>
        <fullName evidence="3">RNA ligase</fullName>
    </submittedName>
</protein>
<keyword evidence="4" id="KW-1185">Reference proteome</keyword>
<gene>
    <name evidence="3" type="ORF">LpeD_88</name>
</gene>
<sequence length="790" mass="91339">MPASGKSTFLRSSPLKNYVIETDELRKLVSTPQINYTADTEKISIGINNGINKKIWDMVYTLAEDRMKQGETIAIDATFLFKSPFSEIRKLCRKYNYRLVTIDFIHTGLTFQQLLDRDSNLDRTQENKSVGYEVMSKFYARQQALKIPNWWNMIKPEELKMSLSWHLSNVDEYDKVFITGDVHSCYTVLNEAFKENDPIDHPNNLYVFLGDYLDRGTKPVETFKWFYNRMNLPNVVLIRGNHEYHLEHMYQGLPVTNAGSRKETIPALFKAGYDKEDLKKFIKKLQDVYFIEYRGVKYLLSHAGVPTTPEFLTDSQGLPLFRYRSDLKGLAEINLLDESVFTKGIGAFQINLEEYNKEYSDGEKYPVQIHGHRNVQLNKAVIGNTINLEQQVEAGGSLAMVELSNEGPSIKLYKNSDYDYVYATESANIDLSQLTNEQVQDVMKRTPDIRQKRDPSGLTSNNFTREAFYGDRFNSFSVTARGLFTDGSGQVQLRGFNKFFVLDQRPETSYNNIIKRAKFPALVAKKYDGHLSLLGWYNGPRMFTKNGTTALAKKDWIVFRKYLHDTNHYEALMQWLQNNPDKTILMESINEKEDSHLIDTKGKVGFVLLEIVDNSYEASESVHFDILNHDLSEVEHRLIGKSDNCYVKTASVIRINSIEELKDIINEAKSSNLTEENTTNEGWVVTFRDGFKFKIKNYYFLALKEAREKLEIALDNPIHYWKPENWKLLVERSYNPMSRLILNDFKKRVPLQDVTKFTSHKDGLGNLDLPVAFNAIGLTRQRIMNLSKKL</sequence>
<dbReference type="SUPFAM" id="SSF56300">
    <property type="entry name" value="Metallo-dependent phosphatases"/>
    <property type="match status" value="1"/>
</dbReference>
<dbReference type="Pfam" id="PF13671">
    <property type="entry name" value="AAA_33"/>
    <property type="match status" value="1"/>
</dbReference>
<dbReference type="Pfam" id="PF09511">
    <property type="entry name" value="RNA_lig_T4_1"/>
    <property type="match status" value="1"/>
</dbReference>
<accession>A0A291I9L8</accession>
<evidence type="ECO:0000313" key="4">
    <source>
        <dbReference type="Proteomes" id="UP000229296"/>
    </source>
</evidence>
<dbReference type="Gene3D" id="3.60.21.10">
    <property type="match status" value="1"/>
</dbReference>
<organism evidence="3 4">
    <name type="scientific">Lactobacillus phage LpeD</name>
    <dbReference type="NCBI Taxonomy" id="2041210"/>
    <lineage>
        <taxon>Viruses</taxon>
        <taxon>Duplodnaviria</taxon>
        <taxon>Heunggongvirae</taxon>
        <taxon>Uroviricota</taxon>
        <taxon>Caudoviricetes</taxon>
        <taxon>Herelleviridae</taxon>
        <taxon>Elpedvirus</taxon>
        <taxon>Elpedvirus LpeD</taxon>
    </lineage>
</organism>
<feature type="domain" description="T4 RNA ligase 1-like N-terminal" evidence="2">
    <location>
        <begin position="480"/>
        <end position="699"/>
    </location>
</feature>
<dbReference type="PANTHER" id="PTHR11668:SF496">
    <property type="entry name" value="SERINE_THREONINE-PROTEIN PHOSPHATASE"/>
    <property type="match status" value="1"/>
</dbReference>
<dbReference type="InterPro" id="IPR029052">
    <property type="entry name" value="Metallo-depent_PP-like"/>
</dbReference>
<evidence type="ECO:0000313" key="3">
    <source>
        <dbReference type="EMBL" id="ATG86369.1"/>
    </source>
</evidence>